<dbReference type="PANTHER" id="PTHR43129">
    <property type="entry name" value="FOSMIDOMYCIN RESISTANCE PROTEIN"/>
    <property type="match status" value="1"/>
</dbReference>
<reference evidence="1 2" key="1">
    <citation type="submission" date="2018-05" db="EMBL/GenBank/DDBJ databases">
        <title>Genomic Encyclopedia of Type Strains, Phase IV (KMG-IV): sequencing the most valuable type-strain genomes for metagenomic binning, comparative biology and taxonomic classification.</title>
        <authorList>
            <person name="Goeker M."/>
        </authorList>
    </citation>
    <scope>NUCLEOTIDE SEQUENCE [LARGE SCALE GENOMIC DNA]</scope>
    <source>
        <strain evidence="1 2">DSM 26006</strain>
    </source>
</reference>
<evidence type="ECO:0000313" key="1">
    <source>
        <dbReference type="EMBL" id="PWW45589.1"/>
    </source>
</evidence>
<name>A0A317R9E9_9BURK</name>
<dbReference type="InterPro" id="IPR036259">
    <property type="entry name" value="MFS_trans_sf"/>
</dbReference>
<dbReference type="EMBL" id="QGUB01000006">
    <property type="protein sequence ID" value="PWW45589.1"/>
    <property type="molecule type" value="Genomic_DNA"/>
</dbReference>
<accession>A0A317R9E9</accession>
<comment type="caution">
    <text evidence="1">The sequence shown here is derived from an EMBL/GenBank/DDBJ whole genome shotgun (WGS) entry which is preliminary data.</text>
</comment>
<keyword evidence="2" id="KW-1185">Reference proteome</keyword>
<protein>
    <recommendedName>
        <fullName evidence="3">MFS transporter</fullName>
    </recommendedName>
</protein>
<sequence>MSSGDAAAVQAAAPAAPRAEGFVAHIVGAAALAHLLNDMIQAVLPAIYPLLKAQFALSFTQVGWISMVYQLTASMLQPWIGL</sequence>
<dbReference type="PANTHER" id="PTHR43129:SF1">
    <property type="entry name" value="FOSMIDOMYCIN RESISTANCE PROTEIN"/>
    <property type="match status" value="1"/>
</dbReference>
<gene>
    <name evidence="1" type="ORF">DFR36_10678</name>
</gene>
<dbReference type="GO" id="GO:0005886">
    <property type="term" value="C:plasma membrane"/>
    <property type="evidence" value="ECO:0007669"/>
    <property type="project" value="TreeGrafter"/>
</dbReference>
<proteinExistence type="predicted"/>
<dbReference type="SUPFAM" id="SSF103473">
    <property type="entry name" value="MFS general substrate transporter"/>
    <property type="match status" value="1"/>
</dbReference>
<dbReference type="Proteomes" id="UP000246483">
    <property type="component" value="Unassembled WGS sequence"/>
</dbReference>
<evidence type="ECO:0000313" key="2">
    <source>
        <dbReference type="Proteomes" id="UP000246483"/>
    </source>
</evidence>
<evidence type="ECO:0008006" key="3">
    <source>
        <dbReference type="Google" id="ProtNLM"/>
    </source>
</evidence>
<dbReference type="AlphaFoldDB" id="A0A317R9E9"/>
<organism evidence="1 2">
    <name type="scientific">Melaminivora alkalimesophila</name>
    <dbReference type="NCBI Taxonomy" id="1165852"/>
    <lineage>
        <taxon>Bacteria</taxon>
        <taxon>Pseudomonadati</taxon>
        <taxon>Pseudomonadota</taxon>
        <taxon>Betaproteobacteria</taxon>
        <taxon>Burkholderiales</taxon>
        <taxon>Comamonadaceae</taxon>
        <taxon>Melaminivora</taxon>
    </lineage>
</organism>